<protein>
    <submittedName>
        <fullName evidence="3">UBX domain-containing protein 7</fullName>
    </submittedName>
</protein>
<dbReference type="Gene3D" id="3.40.30.10">
    <property type="entry name" value="Glutaredoxin"/>
    <property type="match status" value="1"/>
</dbReference>
<dbReference type="InterPro" id="IPR036249">
    <property type="entry name" value="Thioredoxin-like_sf"/>
</dbReference>
<name>X6N9R6_RETFI</name>
<dbReference type="SUPFAM" id="SSF52833">
    <property type="entry name" value="Thioredoxin-like"/>
    <property type="match status" value="1"/>
</dbReference>
<dbReference type="GO" id="GO:0043130">
    <property type="term" value="F:ubiquitin binding"/>
    <property type="evidence" value="ECO:0007669"/>
    <property type="project" value="TreeGrafter"/>
</dbReference>
<proteinExistence type="predicted"/>
<dbReference type="Proteomes" id="UP000023152">
    <property type="component" value="Unassembled WGS sequence"/>
</dbReference>
<accession>X6N9R6</accession>
<keyword evidence="4" id="KW-1185">Reference proteome</keyword>
<dbReference type="InterPro" id="IPR050730">
    <property type="entry name" value="UBX_domain-protein"/>
</dbReference>
<comment type="caution">
    <text evidence="3">The sequence shown here is derived from an EMBL/GenBank/DDBJ whole genome shotgun (WGS) entry which is preliminary data.</text>
</comment>
<dbReference type="InterPro" id="IPR006577">
    <property type="entry name" value="UAS"/>
</dbReference>
<dbReference type="InterPro" id="IPR011050">
    <property type="entry name" value="Pectin_lyase_fold/virulence"/>
</dbReference>
<evidence type="ECO:0000259" key="2">
    <source>
        <dbReference type="SMART" id="SM00594"/>
    </source>
</evidence>
<reference evidence="3 4" key="1">
    <citation type="journal article" date="2013" name="Curr. Biol.">
        <title>The Genome of the Foraminiferan Reticulomyxa filosa.</title>
        <authorList>
            <person name="Glockner G."/>
            <person name="Hulsmann N."/>
            <person name="Schleicher M."/>
            <person name="Noegel A.A."/>
            <person name="Eichinger L."/>
            <person name="Gallinger C."/>
            <person name="Pawlowski J."/>
            <person name="Sierra R."/>
            <person name="Euteneuer U."/>
            <person name="Pillet L."/>
            <person name="Moustafa A."/>
            <person name="Platzer M."/>
            <person name="Groth M."/>
            <person name="Szafranski K."/>
            <person name="Schliwa M."/>
        </authorList>
    </citation>
    <scope>NUCLEOTIDE SEQUENCE [LARGE SCALE GENOMIC DNA]</scope>
</reference>
<feature type="compositionally biased region" description="Polar residues" evidence="1">
    <location>
        <begin position="161"/>
        <end position="172"/>
    </location>
</feature>
<evidence type="ECO:0000313" key="3">
    <source>
        <dbReference type="EMBL" id="ETO22776.1"/>
    </source>
</evidence>
<organism evidence="3 4">
    <name type="scientific">Reticulomyxa filosa</name>
    <dbReference type="NCBI Taxonomy" id="46433"/>
    <lineage>
        <taxon>Eukaryota</taxon>
        <taxon>Sar</taxon>
        <taxon>Rhizaria</taxon>
        <taxon>Retaria</taxon>
        <taxon>Foraminifera</taxon>
        <taxon>Monothalamids</taxon>
        <taxon>Reticulomyxidae</taxon>
        <taxon>Reticulomyxa</taxon>
    </lineage>
</organism>
<sequence>KKKKKKKKKKVKVKGQKDNKWILMNIQSIEEFASHALNRDLWKSSDVLFFIQGSFLLYQHERSTDRGHQMCVYYKINKFPYISIIDPHTGREEHVVPIPTADKFPSQAKMIYFRLAEWLHESPSPLAKKQQLLKMKQKSEANEDLKEQSADEKKGDVKADQPSTNGVANDATSDNVVSDNVISDNVISDNVISDNVISDNVISDNIVSDNVTSDNVKAEDVPSDNKKEENDEVQVI</sequence>
<dbReference type="SUPFAM" id="SSF51126">
    <property type="entry name" value="Pectin lyase-like"/>
    <property type="match status" value="1"/>
</dbReference>
<dbReference type="EMBL" id="ASPP01010486">
    <property type="protein sequence ID" value="ETO22776.1"/>
    <property type="molecule type" value="Genomic_DNA"/>
</dbReference>
<feature type="region of interest" description="Disordered" evidence="1">
    <location>
        <begin position="203"/>
        <end position="236"/>
    </location>
</feature>
<feature type="compositionally biased region" description="Basic and acidic residues" evidence="1">
    <location>
        <begin position="137"/>
        <end position="159"/>
    </location>
</feature>
<feature type="region of interest" description="Disordered" evidence="1">
    <location>
        <begin position="129"/>
        <end position="175"/>
    </location>
</feature>
<dbReference type="PANTHER" id="PTHR23322">
    <property type="entry name" value="FAS-ASSOCIATED PROTEIN"/>
    <property type="match status" value="1"/>
</dbReference>
<dbReference type="SMART" id="SM00594">
    <property type="entry name" value="UAS"/>
    <property type="match status" value="1"/>
</dbReference>
<evidence type="ECO:0000313" key="4">
    <source>
        <dbReference type="Proteomes" id="UP000023152"/>
    </source>
</evidence>
<evidence type="ECO:0000256" key="1">
    <source>
        <dbReference type="SAM" id="MobiDB-lite"/>
    </source>
</evidence>
<feature type="domain" description="UAS" evidence="2">
    <location>
        <begin position="6"/>
        <end position="114"/>
    </location>
</feature>
<dbReference type="AlphaFoldDB" id="X6N9R6"/>
<feature type="compositionally biased region" description="Basic and acidic residues" evidence="1">
    <location>
        <begin position="216"/>
        <end position="229"/>
    </location>
</feature>
<dbReference type="OrthoDB" id="270602at2759"/>
<gene>
    <name evidence="3" type="ORF">RFI_14417</name>
</gene>
<feature type="non-terminal residue" evidence="3">
    <location>
        <position position="1"/>
    </location>
</feature>